<accession>A0AA39CG25</accession>
<proteinExistence type="inferred from homology"/>
<reference evidence="6" key="1">
    <citation type="submission" date="2022-10" db="EMBL/GenBank/DDBJ databases">
        <title>Culturing micro-colonial fungi from biological soil crusts in the Mojave desert and describing Neophaeococcomyces mojavensis, and introducing the new genera and species Taxawa tesnikishii.</title>
        <authorList>
            <person name="Kurbessoian T."/>
            <person name="Stajich J.E."/>
        </authorList>
    </citation>
    <scope>NUCLEOTIDE SEQUENCE</scope>
    <source>
        <strain evidence="6">TK_41</strain>
    </source>
</reference>
<dbReference type="GO" id="GO:0046872">
    <property type="term" value="F:metal ion binding"/>
    <property type="evidence" value="ECO:0007669"/>
    <property type="project" value="UniProtKB-KW"/>
</dbReference>
<gene>
    <name evidence="6" type="ORF">H2200_008950</name>
</gene>
<dbReference type="Pfam" id="PF04828">
    <property type="entry name" value="GFA"/>
    <property type="match status" value="1"/>
</dbReference>
<evidence type="ECO:0000313" key="7">
    <source>
        <dbReference type="Proteomes" id="UP001172673"/>
    </source>
</evidence>
<dbReference type="InterPro" id="IPR011057">
    <property type="entry name" value="Mss4-like_sf"/>
</dbReference>
<evidence type="ECO:0000313" key="6">
    <source>
        <dbReference type="EMBL" id="KAJ9606939.1"/>
    </source>
</evidence>
<dbReference type="Gene3D" id="3.90.1590.10">
    <property type="entry name" value="glutathione-dependent formaldehyde- activating enzyme (gfa)"/>
    <property type="match status" value="1"/>
</dbReference>
<dbReference type="PROSITE" id="PS51891">
    <property type="entry name" value="CENP_V_GFA"/>
    <property type="match status" value="1"/>
</dbReference>
<organism evidence="6 7">
    <name type="scientific">Cladophialophora chaetospira</name>
    <dbReference type="NCBI Taxonomy" id="386627"/>
    <lineage>
        <taxon>Eukaryota</taxon>
        <taxon>Fungi</taxon>
        <taxon>Dikarya</taxon>
        <taxon>Ascomycota</taxon>
        <taxon>Pezizomycotina</taxon>
        <taxon>Eurotiomycetes</taxon>
        <taxon>Chaetothyriomycetidae</taxon>
        <taxon>Chaetothyriales</taxon>
        <taxon>Herpotrichiellaceae</taxon>
        <taxon>Cladophialophora</taxon>
    </lineage>
</organism>
<comment type="similarity">
    <text evidence="1">Belongs to the Gfa family.</text>
</comment>
<evidence type="ECO:0000256" key="3">
    <source>
        <dbReference type="ARBA" id="ARBA00022833"/>
    </source>
</evidence>
<evidence type="ECO:0000259" key="5">
    <source>
        <dbReference type="PROSITE" id="PS51891"/>
    </source>
</evidence>
<dbReference type="PANTHER" id="PTHR33337">
    <property type="entry name" value="GFA DOMAIN-CONTAINING PROTEIN"/>
    <property type="match status" value="1"/>
</dbReference>
<dbReference type="Proteomes" id="UP001172673">
    <property type="component" value="Unassembled WGS sequence"/>
</dbReference>
<keyword evidence="7" id="KW-1185">Reference proteome</keyword>
<dbReference type="EMBL" id="JAPDRK010000013">
    <property type="protein sequence ID" value="KAJ9606939.1"/>
    <property type="molecule type" value="Genomic_DNA"/>
</dbReference>
<keyword evidence="3" id="KW-0862">Zinc</keyword>
<comment type="caution">
    <text evidence="6">The sequence shown here is derived from an EMBL/GenBank/DDBJ whole genome shotgun (WGS) entry which is preliminary data.</text>
</comment>
<evidence type="ECO:0000256" key="1">
    <source>
        <dbReference type="ARBA" id="ARBA00005495"/>
    </source>
</evidence>
<name>A0AA39CG25_9EURO</name>
<keyword evidence="2" id="KW-0479">Metal-binding</keyword>
<dbReference type="GO" id="GO:0016846">
    <property type="term" value="F:carbon-sulfur lyase activity"/>
    <property type="evidence" value="ECO:0007669"/>
    <property type="project" value="InterPro"/>
</dbReference>
<dbReference type="InterPro" id="IPR006913">
    <property type="entry name" value="CENP-V/GFA"/>
</dbReference>
<dbReference type="SUPFAM" id="SSF51316">
    <property type="entry name" value="Mss4-like"/>
    <property type="match status" value="1"/>
</dbReference>
<protein>
    <recommendedName>
        <fullName evidence="5">CENP-V/GFA domain-containing protein</fullName>
    </recommendedName>
</protein>
<feature type="domain" description="CENP-V/GFA" evidence="5">
    <location>
        <begin position="151"/>
        <end position="271"/>
    </location>
</feature>
<evidence type="ECO:0000256" key="2">
    <source>
        <dbReference type="ARBA" id="ARBA00022723"/>
    </source>
</evidence>
<keyword evidence="4" id="KW-0456">Lyase</keyword>
<dbReference type="AlphaFoldDB" id="A0AA39CG25"/>
<sequence length="302" mass="33618">MFVEVHGDTSCKVHGDHIWSVNSGVIDRIHGLEDDTELSLEQIVQHDFVGDTSDGGLAICLDQMDGQVIPFHLEGPDGPKHSGTLEELSTKLRGRRTISKDHVDGSNQVIESGDGLWAGCHCGGVNFLVTRPNTASRKCSSPWADLIVPYHSSSSENKEDVKWWLRENDTKYLAGTCACRSCRLGSGSPIQSWAFIPKANIFQLDGTPLEYSMGTLKQVESSEGCYREFCDRCGATVFWHCLERPDLVDVSVGLLRAPEGARATTWLDWWTERVSFKEDAFDKKLIDQLEKGLQNIRLVGEF</sequence>
<evidence type="ECO:0000256" key="4">
    <source>
        <dbReference type="ARBA" id="ARBA00023239"/>
    </source>
</evidence>
<dbReference type="PANTHER" id="PTHR33337:SF40">
    <property type="entry name" value="CENP-V_GFA DOMAIN-CONTAINING PROTEIN-RELATED"/>
    <property type="match status" value="1"/>
</dbReference>